<accession>A0AAW7R1Q9</accession>
<reference evidence="4 5" key="1">
    <citation type="submission" date="2021-03" db="EMBL/GenBank/DDBJ databases">
        <title>Pseudidiomarina terrestris, a new bacterium isolated from saline soil.</title>
        <authorList>
            <person name="Galisteo C."/>
            <person name="De La Haba R."/>
            <person name="Sanchez-Porro C."/>
            <person name="Ventosa A."/>
        </authorList>
    </citation>
    <scope>NUCLEOTIDE SEQUENCE [LARGE SCALE GENOMIC DNA]</scope>
    <source>
        <strain evidence="2 5">1APP75-32.1</strain>
        <strain evidence="4">1APR75-15</strain>
        <strain evidence="3">1ASR75-15</strain>
    </source>
</reference>
<sequence>MFAFIRSMERHERLVSFNLNHLILLAMACLLWVDTLTGISVYYGVGVTGLSMLFKLLILALVFVNIGSYSPKLLLIFLTLILILMIGPTQSFLSFGQTKYYFDDFSYALKLVTPIVIFSYAYILQRIYPELLRNWLPTILFSNFGAVIFNLVLGKLGFGWPSYGGTAGQPGIGVNGFYVAGNELSACFVLLYGFVLHYVWMTQSKRRYVLVALSTLYFGAAIATKTAMLASLMLVFLVPLLNERANLFKLTKLKIALLGPFVVITTAVILFIESLLTRIGLWDRFVWIINEKGWLTLIVSGRDEKAELLLDHFESYASIGDYIWGIGASGITHFETIFYAAEIDPIDIFIWFGVVGVSIVVCAIFLMNFLAFRSIRSSAFYPPVIVLVNLVLILLSLMSGHIWASGMLGILWGVFNGLIFVQREEPEAT</sequence>
<dbReference type="Proteomes" id="UP001169491">
    <property type="component" value="Unassembled WGS sequence"/>
</dbReference>
<feature type="transmembrane region" description="Helical" evidence="1">
    <location>
        <begin position="348"/>
        <end position="372"/>
    </location>
</feature>
<keyword evidence="2" id="KW-0436">Ligase</keyword>
<feature type="transmembrane region" description="Helical" evidence="1">
    <location>
        <begin position="322"/>
        <end position="342"/>
    </location>
</feature>
<comment type="caution">
    <text evidence="2">The sequence shown here is derived from an EMBL/GenBank/DDBJ whole genome shotgun (WGS) entry which is preliminary data.</text>
</comment>
<feature type="transmembrane region" description="Helical" evidence="1">
    <location>
        <begin position="379"/>
        <end position="396"/>
    </location>
</feature>
<feature type="transmembrane region" description="Helical" evidence="1">
    <location>
        <begin position="402"/>
        <end position="421"/>
    </location>
</feature>
<name>A0AAW7R1Q9_9GAMM</name>
<keyword evidence="1" id="KW-0812">Transmembrane</keyword>
<feature type="transmembrane region" description="Helical" evidence="1">
    <location>
        <begin position="253"/>
        <end position="272"/>
    </location>
</feature>
<evidence type="ECO:0000256" key="1">
    <source>
        <dbReference type="SAM" id="Phobius"/>
    </source>
</evidence>
<dbReference type="AlphaFoldDB" id="A0AAW7R1Q9"/>
<evidence type="ECO:0000313" key="2">
    <source>
        <dbReference type="EMBL" id="MDN7124474.1"/>
    </source>
</evidence>
<dbReference type="GO" id="GO:0016874">
    <property type="term" value="F:ligase activity"/>
    <property type="evidence" value="ECO:0007669"/>
    <property type="project" value="UniProtKB-KW"/>
</dbReference>
<protein>
    <submittedName>
        <fullName evidence="2">O-antigen ligase family protein</fullName>
    </submittedName>
</protein>
<dbReference type="EMBL" id="JAGGJC010000001">
    <property type="protein sequence ID" value="MDN7129235.1"/>
    <property type="molecule type" value="Genomic_DNA"/>
</dbReference>
<keyword evidence="1" id="KW-0472">Membrane</keyword>
<feature type="transmembrane region" description="Helical" evidence="1">
    <location>
        <begin position="73"/>
        <end position="93"/>
    </location>
</feature>
<feature type="transmembrane region" description="Helical" evidence="1">
    <location>
        <begin position="208"/>
        <end position="241"/>
    </location>
</feature>
<evidence type="ECO:0000313" key="3">
    <source>
        <dbReference type="EMBL" id="MDN7129235.1"/>
    </source>
</evidence>
<feature type="transmembrane region" description="Helical" evidence="1">
    <location>
        <begin position="14"/>
        <end position="33"/>
    </location>
</feature>
<feature type="transmembrane region" description="Helical" evidence="1">
    <location>
        <begin position="135"/>
        <end position="156"/>
    </location>
</feature>
<keyword evidence="4" id="KW-1185">Reference proteome</keyword>
<dbReference type="RefSeq" id="WP_301719616.1">
    <property type="nucleotide sequence ID" value="NZ_JAGGJB010000003.1"/>
</dbReference>
<evidence type="ECO:0000313" key="4">
    <source>
        <dbReference type="Proteomes" id="UP001169491"/>
    </source>
</evidence>
<organism evidence="2 5">
    <name type="scientific">Pseudidiomarina terrestris</name>
    <dbReference type="NCBI Taxonomy" id="2820060"/>
    <lineage>
        <taxon>Bacteria</taxon>
        <taxon>Pseudomonadati</taxon>
        <taxon>Pseudomonadota</taxon>
        <taxon>Gammaproteobacteria</taxon>
        <taxon>Alteromonadales</taxon>
        <taxon>Idiomarinaceae</taxon>
        <taxon>Pseudidiomarina</taxon>
    </lineage>
</organism>
<feature type="transmembrane region" description="Helical" evidence="1">
    <location>
        <begin position="105"/>
        <end position="123"/>
    </location>
</feature>
<dbReference type="EMBL" id="JAGGJB010000003">
    <property type="protein sequence ID" value="MDN7124474.1"/>
    <property type="molecule type" value="Genomic_DNA"/>
</dbReference>
<keyword evidence="1" id="KW-1133">Transmembrane helix</keyword>
<feature type="transmembrane region" description="Helical" evidence="1">
    <location>
        <begin position="176"/>
        <end position="196"/>
    </location>
</feature>
<feature type="transmembrane region" description="Helical" evidence="1">
    <location>
        <begin position="39"/>
        <end position="66"/>
    </location>
</feature>
<gene>
    <name evidence="2" type="ORF">J6I90_06235</name>
    <name evidence="3" type="ORF">J6I92_05070</name>
</gene>
<evidence type="ECO:0000313" key="5">
    <source>
        <dbReference type="Proteomes" id="UP001169492"/>
    </source>
</evidence>
<proteinExistence type="predicted"/>
<dbReference type="Proteomes" id="UP001169492">
    <property type="component" value="Unassembled WGS sequence"/>
</dbReference>
<dbReference type="PROSITE" id="PS51257">
    <property type="entry name" value="PROKAR_LIPOPROTEIN"/>
    <property type="match status" value="1"/>
</dbReference>